<sequence>MPPPGVIPDLTSSYNEMQTPSIFAWTICAFAVITCVALRSFTRFYVIKKIELADFLPLFACIGVLAYISLSITNLVMGAGKHTWNISASQAMSLGHFANTTTVCYAVVIVLAKSSVIIPLISTFTPNKKTWLYWSYVALISLNVGFWISGGLAVLFACTPREKIWNPFLPGNCINQNTLFLTSSAWNIFTDLWIIILPLFSIWHLRLAMRYKVGVSIMFLTTIFALVASTVRFYYTFKLVNTTDVLFVEAQLGLWTIAEMASLICCSCMPVFPRLYRWLRGRDPNISKPTNSEYIEFARREKQQRTTISNKSFGPDADTQVLVDTEMSIETLPRSMLPKHDGPAYEYVAGVHVNRQN</sequence>
<keyword evidence="2 6" id="KW-0812">Transmembrane</keyword>
<keyword evidence="9" id="KW-1185">Reference proteome</keyword>
<feature type="transmembrane region" description="Helical" evidence="6">
    <location>
        <begin position="217"/>
        <end position="237"/>
    </location>
</feature>
<feature type="domain" description="Rhodopsin" evidence="7">
    <location>
        <begin position="38"/>
        <end position="276"/>
    </location>
</feature>
<dbReference type="PANTHER" id="PTHR33048:SF47">
    <property type="entry name" value="INTEGRAL MEMBRANE PROTEIN-RELATED"/>
    <property type="match status" value="1"/>
</dbReference>
<evidence type="ECO:0000256" key="5">
    <source>
        <dbReference type="ARBA" id="ARBA00038359"/>
    </source>
</evidence>
<dbReference type="InterPro" id="IPR052337">
    <property type="entry name" value="SAT4-like"/>
</dbReference>
<reference evidence="8" key="1">
    <citation type="submission" date="2021-03" db="EMBL/GenBank/DDBJ databases">
        <authorList>
            <person name="Tagirdzhanova G."/>
        </authorList>
    </citation>
    <scope>NUCLEOTIDE SEQUENCE</scope>
</reference>
<evidence type="ECO:0000313" key="8">
    <source>
        <dbReference type="EMBL" id="CAF9922012.1"/>
    </source>
</evidence>
<name>A0A8H3IBJ0_9LECA</name>
<comment type="similarity">
    <text evidence="5">Belongs to the SAT4 family.</text>
</comment>
<evidence type="ECO:0000256" key="2">
    <source>
        <dbReference type="ARBA" id="ARBA00022692"/>
    </source>
</evidence>
<dbReference type="EMBL" id="CAJPDQ010000017">
    <property type="protein sequence ID" value="CAF9922012.1"/>
    <property type="molecule type" value="Genomic_DNA"/>
</dbReference>
<accession>A0A8H3IBJ0</accession>
<feature type="transmembrane region" description="Helical" evidence="6">
    <location>
        <begin position="97"/>
        <end position="121"/>
    </location>
</feature>
<proteinExistence type="inferred from homology"/>
<feature type="transmembrane region" description="Helical" evidence="6">
    <location>
        <begin position="53"/>
        <end position="77"/>
    </location>
</feature>
<dbReference type="Pfam" id="PF20684">
    <property type="entry name" value="Fung_rhodopsin"/>
    <property type="match status" value="1"/>
</dbReference>
<feature type="transmembrane region" description="Helical" evidence="6">
    <location>
        <begin position="133"/>
        <end position="157"/>
    </location>
</feature>
<feature type="transmembrane region" description="Helical" evidence="6">
    <location>
        <begin position="252"/>
        <end position="272"/>
    </location>
</feature>
<gene>
    <name evidence="8" type="ORF">GOMPHAMPRED_002467</name>
</gene>
<dbReference type="Proteomes" id="UP000664169">
    <property type="component" value="Unassembled WGS sequence"/>
</dbReference>
<keyword evidence="3 6" id="KW-1133">Transmembrane helix</keyword>
<feature type="transmembrane region" description="Helical" evidence="6">
    <location>
        <begin position="22"/>
        <end position="41"/>
    </location>
</feature>
<evidence type="ECO:0000256" key="1">
    <source>
        <dbReference type="ARBA" id="ARBA00004141"/>
    </source>
</evidence>
<dbReference type="AlphaFoldDB" id="A0A8H3IBJ0"/>
<evidence type="ECO:0000256" key="4">
    <source>
        <dbReference type="ARBA" id="ARBA00023136"/>
    </source>
</evidence>
<protein>
    <recommendedName>
        <fullName evidence="7">Rhodopsin domain-containing protein</fullName>
    </recommendedName>
</protein>
<evidence type="ECO:0000256" key="6">
    <source>
        <dbReference type="SAM" id="Phobius"/>
    </source>
</evidence>
<evidence type="ECO:0000259" key="7">
    <source>
        <dbReference type="Pfam" id="PF20684"/>
    </source>
</evidence>
<dbReference type="InterPro" id="IPR049326">
    <property type="entry name" value="Rhodopsin_dom_fungi"/>
</dbReference>
<comment type="subcellular location">
    <subcellularLocation>
        <location evidence="1">Membrane</location>
        <topology evidence="1">Multi-pass membrane protein</topology>
    </subcellularLocation>
</comment>
<dbReference type="OrthoDB" id="2496787at2759"/>
<dbReference type="PANTHER" id="PTHR33048">
    <property type="entry name" value="PTH11-LIKE INTEGRAL MEMBRANE PROTEIN (AFU_ORTHOLOGUE AFUA_5G11245)"/>
    <property type="match status" value="1"/>
</dbReference>
<organism evidence="8 9">
    <name type="scientific">Gomphillus americanus</name>
    <dbReference type="NCBI Taxonomy" id="1940652"/>
    <lineage>
        <taxon>Eukaryota</taxon>
        <taxon>Fungi</taxon>
        <taxon>Dikarya</taxon>
        <taxon>Ascomycota</taxon>
        <taxon>Pezizomycotina</taxon>
        <taxon>Lecanoromycetes</taxon>
        <taxon>OSLEUM clade</taxon>
        <taxon>Ostropomycetidae</taxon>
        <taxon>Ostropales</taxon>
        <taxon>Graphidaceae</taxon>
        <taxon>Gomphilloideae</taxon>
        <taxon>Gomphillus</taxon>
    </lineage>
</organism>
<feature type="transmembrane region" description="Helical" evidence="6">
    <location>
        <begin position="185"/>
        <end position="205"/>
    </location>
</feature>
<keyword evidence="4 6" id="KW-0472">Membrane</keyword>
<comment type="caution">
    <text evidence="8">The sequence shown here is derived from an EMBL/GenBank/DDBJ whole genome shotgun (WGS) entry which is preliminary data.</text>
</comment>
<evidence type="ECO:0000313" key="9">
    <source>
        <dbReference type="Proteomes" id="UP000664169"/>
    </source>
</evidence>
<evidence type="ECO:0000256" key="3">
    <source>
        <dbReference type="ARBA" id="ARBA00022989"/>
    </source>
</evidence>
<dbReference type="GO" id="GO:0016020">
    <property type="term" value="C:membrane"/>
    <property type="evidence" value="ECO:0007669"/>
    <property type="project" value="UniProtKB-SubCell"/>
</dbReference>